<accession>A0ABU8TER9</accession>
<evidence type="ECO:0000256" key="1">
    <source>
        <dbReference type="ARBA" id="ARBA00006484"/>
    </source>
</evidence>
<feature type="region of interest" description="Disordered" evidence="3">
    <location>
        <begin position="181"/>
        <end position="210"/>
    </location>
</feature>
<proteinExistence type="inferred from homology"/>
<dbReference type="PANTHER" id="PTHR43639">
    <property type="entry name" value="OXIDOREDUCTASE, SHORT-CHAIN DEHYDROGENASE/REDUCTASE FAMILY (AFU_ORTHOLOGUE AFUA_5G02870)"/>
    <property type="match status" value="1"/>
</dbReference>
<keyword evidence="2" id="KW-0560">Oxidoreductase</keyword>
<protein>
    <submittedName>
        <fullName evidence="4">SDR family oxidoreductase</fullName>
    </submittedName>
</protein>
<sequence>MTGRATTAIITGASSRLGDALARDLSAHGWQLILHANANKTKADQLAQELPTSSAVITSDLTNPDDLASFIDRASVPYGLPDILINNASIFEDDGIGSLDPALFDAHFAIHTKAPLFLSNDMATRLAADKRAMIVNVIDQRVWKLTPQAMSYTLSKSALWSATQVLAQALAPRIRVNAIGPGPSFKNERQSQEEFDKQTGAVPLGRGPNPDSFGRTVRYLWDSPSVTGQMIALDGGQHLAWQTPDVIGVGE</sequence>
<dbReference type="PRINTS" id="PR00081">
    <property type="entry name" value="GDHRDH"/>
</dbReference>
<dbReference type="SUPFAM" id="SSF51735">
    <property type="entry name" value="NAD(P)-binding Rossmann-fold domains"/>
    <property type="match status" value="1"/>
</dbReference>
<keyword evidence="5" id="KW-1185">Reference proteome</keyword>
<evidence type="ECO:0000313" key="4">
    <source>
        <dbReference type="EMBL" id="MEJ8472657.1"/>
    </source>
</evidence>
<dbReference type="InterPro" id="IPR002347">
    <property type="entry name" value="SDR_fam"/>
</dbReference>
<gene>
    <name evidence="4" type="ORF">V6575_01030</name>
</gene>
<dbReference type="InterPro" id="IPR036291">
    <property type="entry name" value="NAD(P)-bd_dom_sf"/>
</dbReference>
<dbReference type="RefSeq" id="WP_340272132.1">
    <property type="nucleotide sequence ID" value="NZ_JBAKIA010000001.1"/>
</dbReference>
<dbReference type="Gene3D" id="3.40.50.720">
    <property type="entry name" value="NAD(P)-binding Rossmann-like Domain"/>
    <property type="match status" value="1"/>
</dbReference>
<evidence type="ECO:0000313" key="5">
    <source>
        <dbReference type="Proteomes" id="UP001385499"/>
    </source>
</evidence>
<comment type="similarity">
    <text evidence="1">Belongs to the short-chain dehydrogenases/reductases (SDR) family.</text>
</comment>
<dbReference type="PANTHER" id="PTHR43639:SF1">
    <property type="entry name" value="SHORT-CHAIN DEHYDROGENASE_REDUCTASE FAMILY PROTEIN"/>
    <property type="match status" value="1"/>
</dbReference>
<evidence type="ECO:0000256" key="3">
    <source>
        <dbReference type="SAM" id="MobiDB-lite"/>
    </source>
</evidence>
<feature type="compositionally biased region" description="Basic and acidic residues" evidence="3">
    <location>
        <begin position="186"/>
        <end position="197"/>
    </location>
</feature>
<name>A0ABU8TER9_9HYPH</name>
<organism evidence="4 5">
    <name type="scientific">Roseibium algae</name>
    <dbReference type="NCBI Taxonomy" id="3123038"/>
    <lineage>
        <taxon>Bacteria</taxon>
        <taxon>Pseudomonadati</taxon>
        <taxon>Pseudomonadota</taxon>
        <taxon>Alphaproteobacteria</taxon>
        <taxon>Hyphomicrobiales</taxon>
        <taxon>Stappiaceae</taxon>
        <taxon>Roseibium</taxon>
    </lineage>
</organism>
<dbReference type="EMBL" id="JBAKIA010000001">
    <property type="protein sequence ID" value="MEJ8472657.1"/>
    <property type="molecule type" value="Genomic_DNA"/>
</dbReference>
<dbReference type="NCBIfam" id="NF006597">
    <property type="entry name" value="PRK09134.1"/>
    <property type="match status" value="1"/>
</dbReference>
<dbReference type="Proteomes" id="UP001385499">
    <property type="component" value="Unassembled WGS sequence"/>
</dbReference>
<comment type="caution">
    <text evidence="4">The sequence shown here is derived from an EMBL/GenBank/DDBJ whole genome shotgun (WGS) entry which is preliminary data.</text>
</comment>
<dbReference type="Pfam" id="PF13561">
    <property type="entry name" value="adh_short_C2"/>
    <property type="match status" value="1"/>
</dbReference>
<reference evidence="4 5" key="1">
    <citation type="submission" date="2024-02" db="EMBL/GenBank/DDBJ databases">
        <title>Roseibium algae sp. nov., isolated from marine alga (Grateloupia sp.), showing potential in myo-inositol conversion.</title>
        <authorList>
            <person name="Wang Y."/>
        </authorList>
    </citation>
    <scope>NUCLEOTIDE SEQUENCE [LARGE SCALE GENOMIC DNA]</scope>
    <source>
        <strain evidence="4 5">H3510</strain>
    </source>
</reference>
<evidence type="ECO:0000256" key="2">
    <source>
        <dbReference type="ARBA" id="ARBA00023002"/>
    </source>
</evidence>